<keyword evidence="8" id="KW-0961">Cell wall biogenesis/degradation</keyword>
<dbReference type="GO" id="GO:0071555">
    <property type="term" value="P:cell wall organization"/>
    <property type="evidence" value="ECO:0007669"/>
    <property type="project" value="UniProtKB-KW"/>
</dbReference>
<dbReference type="FunFam" id="1.10.3810.10:FF:000003">
    <property type="entry name" value="Penicillin-binding protein 1a"/>
    <property type="match status" value="1"/>
</dbReference>
<feature type="non-terminal residue" evidence="10">
    <location>
        <position position="287"/>
    </location>
</feature>
<evidence type="ECO:0000259" key="9">
    <source>
        <dbReference type="Pfam" id="PF00912"/>
    </source>
</evidence>
<dbReference type="AlphaFoldDB" id="A0A382QCT0"/>
<dbReference type="EMBL" id="UINC01113607">
    <property type="protein sequence ID" value="SVC83333.1"/>
    <property type="molecule type" value="Genomic_DNA"/>
</dbReference>
<keyword evidence="4" id="KW-0133">Cell shape</keyword>
<dbReference type="InterPro" id="IPR036950">
    <property type="entry name" value="PBP_transglycosylase"/>
</dbReference>
<proteinExistence type="predicted"/>
<name>A0A382QCT0_9ZZZZ</name>
<evidence type="ECO:0000256" key="7">
    <source>
        <dbReference type="ARBA" id="ARBA00023136"/>
    </source>
</evidence>
<evidence type="ECO:0000256" key="6">
    <source>
        <dbReference type="ARBA" id="ARBA00022989"/>
    </source>
</evidence>
<keyword evidence="3" id="KW-0812">Transmembrane</keyword>
<evidence type="ECO:0000256" key="3">
    <source>
        <dbReference type="ARBA" id="ARBA00022692"/>
    </source>
</evidence>
<evidence type="ECO:0000313" key="10">
    <source>
        <dbReference type="EMBL" id="SVC83333.1"/>
    </source>
</evidence>
<dbReference type="PANTHER" id="PTHR32282">
    <property type="entry name" value="BINDING PROTEIN TRANSPEPTIDASE, PUTATIVE-RELATED"/>
    <property type="match status" value="1"/>
</dbReference>
<dbReference type="Pfam" id="PF00912">
    <property type="entry name" value="Transgly"/>
    <property type="match status" value="1"/>
</dbReference>
<dbReference type="PANTHER" id="PTHR32282:SF27">
    <property type="entry name" value="PENICILLIN-BINDING PROTEIN 1A"/>
    <property type="match status" value="1"/>
</dbReference>
<evidence type="ECO:0000256" key="8">
    <source>
        <dbReference type="ARBA" id="ARBA00023316"/>
    </source>
</evidence>
<evidence type="ECO:0000256" key="4">
    <source>
        <dbReference type="ARBA" id="ARBA00022960"/>
    </source>
</evidence>
<reference evidence="10" key="1">
    <citation type="submission" date="2018-05" db="EMBL/GenBank/DDBJ databases">
        <authorList>
            <person name="Lanie J.A."/>
            <person name="Ng W.-L."/>
            <person name="Kazmierczak K.M."/>
            <person name="Andrzejewski T.M."/>
            <person name="Davidsen T.M."/>
            <person name="Wayne K.J."/>
            <person name="Tettelin H."/>
            <person name="Glass J.I."/>
            <person name="Rusch D."/>
            <person name="Podicherti R."/>
            <person name="Tsui H.-C.T."/>
            <person name="Winkler M.E."/>
        </authorList>
    </citation>
    <scope>NUCLEOTIDE SEQUENCE</scope>
</reference>
<dbReference type="GO" id="GO:0009252">
    <property type="term" value="P:peptidoglycan biosynthetic process"/>
    <property type="evidence" value="ECO:0007669"/>
    <property type="project" value="UniProtKB-KW"/>
</dbReference>
<organism evidence="10">
    <name type="scientific">marine metagenome</name>
    <dbReference type="NCBI Taxonomy" id="408172"/>
    <lineage>
        <taxon>unclassified sequences</taxon>
        <taxon>metagenomes</taxon>
        <taxon>ecological metagenomes</taxon>
    </lineage>
</organism>
<dbReference type="SUPFAM" id="SSF53955">
    <property type="entry name" value="Lysozyme-like"/>
    <property type="match status" value="1"/>
</dbReference>
<comment type="subcellular location">
    <subcellularLocation>
        <location evidence="1">Membrane</location>
    </subcellularLocation>
</comment>
<protein>
    <recommendedName>
        <fullName evidence="9">Glycosyl transferase family 51 domain-containing protein</fullName>
    </recommendedName>
</protein>
<dbReference type="GO" id="GO:0008360">
    <property type="term" value="P:regulation of cell shape"/>
    <property type="evidence" value="ECO:0007669"/>
    <property type="project" value="UniProtKB-KW"/>
</dbReference>
<feature type="domain" description="Glycosyl transferase family 51" evidence="9">
    <location>
        <begin position="56"/>
        <end position="230"/>
    </location>
</feature>
<keyword evidence="7" id="KW-0472">Membrane</keyword>
<keyword evidence="2" id="KW-0808">Transferase</keyword>
<dbReference type="Gene3D" id="1.10.3810.10">
    <property type="entry name" value="Biosynthetic peptidoglycan transglycosylase-like"/>
    <property type="match status" value="1"/>
</dbReference>
<sequence length="287" mass="32107">MKKFFRLVLISTGLLTLAGGISGTVLVGTLMSDLPAIESIRNIRLKVPLEVYTIDGRLIAQFGNHKRIPVTIDHVPKTLINAITAAEDDRFFHHYGIDMTGVARALIANIRSGDISQGASTITMQVARNYFLSREKTYIRKVKEILLAIKLEQKLSKEEILELYINKIFLGHRAYGFAAAAAIYYDKPLEKLSLGQLAVLAGLPKAPSRNNPVTNPVRALKRRNYVLYRMYTLGHIDRETYQSTIKKPVNASKSFLVTEVDAHHIAEMVRSSLVSEFGQAAYTDGYR</sequence>
<dbReference type="InterPro" id="IPR023346">
    <property type="entry name" value="Lysozyme-like_dom_sf"/>
</dbReference>
<accession>A0A382QCT0</accession>
<dbReference type="GO" id="GO:0016020">
    <property type="term" value="C:membrane"/>
    <property type="evidence" value="ECO:0007669"/>
    <property type="project" value="UniProtKB-SubCell"/>
</dbReference>
<gene>
    <name evidence="10" type="ORF">METZ01_LOCUS336187</name>
</gene>
<evidence type="ECO:0000256" key="2">
    <source>
        <dbReference type="ARBA" id="ARBA00022679"/>
    </source>
</evidence>
<dbReference type="InterPro" id="IPR001264">
    <property type="entry name" value="Glyco_trans_51"/>
</dbReference>
<evidence type="ECO:0000256" key="1">
    <source>
        <dbReference type="ARBA" id="ARBA00004370"/>
    </source>
</evidence>
<dbReference type="GO" id="GO:0008955">
    <property type="term" value="F:peptidoglycan glycosyltransferase activity"/>
    <property type="evidence" value="ECO:0007669"/>
    <property type="project" value="TreeGrafter"/>
</dbReference>
<keyword evidence="6" id="KW-1133">Transmembrane helix</keyword>
<dbReference type="GO" id="GO:0030288">
    <property type="term" value="C:outer membrane-bounded periplasmic space"/>
    <property type="evidence" value="ECO:0007669"/>
    <property type="project" value="TreeGrafter"/>
</dbReference>
<keyword evidence="5" id="KW-0573">Peptidoglycan synthesis</keyword>
<evidence type="ECO:0000256" key="5">
    <source>
        <dbReference type="ARBA" id="ARBA00022984"/>
    </source>
</evidence>
<dbReference type="InterPro" id="IPR050396">
    <property type="entry name" value="Glycosyltr_51/Transpeptidase"/>
</dbReference>